<dbReference type="Pfam" id="PF00171">
    <property type="entry name" value="Aldedh"/>
    <property type="match status" value="1"/>
</dbReference>
<evidence type="ECO:0000256" key="1">
    <source>
        <dbReference type="ARBA" id="ARBA00009986"/>
    </source>
</evidence>
<dbReference type="InterPro" id="IPR016161">
    <property type="entry name" value="Ald_DH/histidinol_DH"/>
</dbReference>
<accession>A0A173LZ16</accession>
<protein>
    <submittedName>
        <fullName evidence="6">Succinate-semialdehyde dehydrogenase GabD</fullName>
    </submittedName>
</protein>
<dbReference type="InterPro" id="IPR050740">
    <property type="entry name" value="Aldehyde_DH_Superfamily"/>
</dbReference>
<dbReference type="GO" id="GO:0009450">
    <property type="term" value="P:gamma-aminobutyric acid catabolic process"/>
    <property type="evidence" value="ECO:0007669"/>
    <property type="project" value="TreeGrafter"/>
</dbReference>
<dbReference type="Gene3D" id="3.40.605.10">
    <property type="entry name" value="Aldehyde Dehydrogenase, Chain A, domain 1"/>
    <property type="match status" value="1"/>
</dbReference>
<dbReference type="EMBL" id="AP017457">
    <property type="protein sequence ID" value="BAV00114.1"/>
    <property type="molecule type" value="Genomic_DNA"/>
</dbReference>
<dbReference type="Proteomes" id="UP000243847">
    <property type="component" value="Chromosome sequence1"/>
</dbReference>
<dbReference type="Gene3D" id="3.40.309.10">
    <property type="entry name" value="Aldehyde Dehydrogenase, Chain A, domain 2"/>
    <property type="match status" value="1"/>
</dbReference>
<dbReference type="OrthoDB" id="6882680at2"/>
<dbReference type="SUPFAM" id="SSF53720">
    <property type="entry name" value="ALDH-like"/>
    <property type="match status" value="1"/>
</dbReference>
<dbReference type="GO" id="GO:0004777">
    <property type="term" value="F:succinate-semialdehyde dehydrogenase (NAD+) activity"/>
    <property type="evidence" value="ECO:0007669"/>
    <property type="project" value="TreeGrafter"/>
</dbReference>
<dbReference type="PANTHER" id="PTHR43353">
    <property type="entry name" value="SUCCINATE-SEMIALDEHYDE DEHYDROGENASE, MITOCHONDRIAL"/>
    <property type="match status" value="1"/>
</dbReference>
<organism evidence="6 7">
    <name type="scientific">Aurantimicrobium minutum</name>
    <dbReference type="NCBI Taxonomy" id="708131"/>
    <lineage>
        <taxon>Bacteria</taxon>
        <taxon>Bacillati</taxon>
        <taxon>Actinomycetota</taxon>
        <taxon>Actinomycetes</taxon>
        <taxon>Micrococcales</taxon>
        <taxon>Microbacteriaceae</taxon>
        <taxon>Aurantimicrobium</taxon>
    </lineage>
</organism>
<keyword evidence="2 4" id="KW-0560">Oxidoreductase</keyword>
<dbReference type="PROSITE" id="PS00687">
    <property type="entry name" value="ALDEHYDE_DEHYDR_GLU"/>
    <property type="match status" value="1"/>
</dbReference>
<dbReference type="CDD" id="cd07103">
    <property type="entry name" value="ALDH_F5_SSADH_GabD"/>
    <property type="match status" value="1"/>
</dbReference>
<evidence type="ECO:0000313" key="7">
    <source>
        <dbReference type="Proteomes" id="UP000243847"/>
    </source>
</evidence>
<dbReference type="InterPro" id="IPR015590">
    <property type="entry name" value="Aldehyde_DH_dom"/>
</dbReference>
<dbReference type="FunFam" id="3.40.309.10:FF:000004">
    <property type="entry name" value="Succinate-semialdehyde dehydrogenase I"/>
    <property type="match status" value="1"/>
</dbReference>
<evidence type="ECO:0000256" key="2">
    <source>
        <dbReference type="ARBA" id="ARBA00023002"/>
    </source>
</evidence>
<dbReference type="FunFam" id="3.40.605.10:FF:000007">
    <property type="entry name" value="NAD/NADP-dependent betaine aldehyde dehydrogenase"/>
    <property type="match status" value="1"/>
</dbReference>
<dbReference type="InterPro" id="IPR029510">
    <property type="entry name" value="Ald_DH_CS_GLU"/>
</dbReference>
<dbReference type="RefSeq" id="WP_096383312.1">
    <property type="nucleotide sequence ID" value="NZ_AP017457.1"/>
</dbReference>
<comment type="similarity">
    <text evidence="1 4">Belongs to the aldehyde dehydrogenase family.</text>
</comment>
<name>A0A173LZ16_9MICO</name>
<evidence type="ECO:0000313" key="6">
    <source>
        <dbReference type="EMBL" id="BAV00114.1"/>
    </source>
</evidence>
<evidence type="ECO:0000256" key="3">
    <source>
        <dbReference type="PROSITE-ProRule" id="PRU10007"/>
    </source>
</evidence>
<feature type="active site" evidence="3">
    <location>
        <position position="261"/>
    </location>
</feature>
<proteinExistence type="inferred from homology"/>
<evidence type="ECO:0000259" key="5">
    <source>
        <dbReference type="Pfam" id="PF00171"/>
    </source>
</evidence>
<reference evidence="6 7" key="1">
    <citation type="journal article" date="2016" name="Genome Announc.">
        <title>Complete Genome Sequence of Aurantimicrobium minutum Type Strain KNCT, a Planktonic Ultramicrobacterium Isolated from River Water.</title>
        <authorList>
            <person name="Nakai R."/>
            <person name="Fujisawa T."/>
            <person name="Nakamura Y."/>
            <person name="Nishide H."/>
            <person name="Uchiyama I."/>
            <person name="Baba T."/>
            <person name="Toyoda A."/>
            <person name="Fujiyama A."/>
            <person name="Naganuma T."/>
            <person name="Niki H."/>
        </authorList>
    </citation>
    <scope>NUCLEOTIDE SEQUENCE [LARGE SCALE GENOMIC DNA]</scope>
    <source>
        <strain evidence="6 7">KNC</strain>
    </source>
</reference>
<dbReference type="InterPro" id="IPR016163">
    <property type="entry name" value="Ald_DH_C"/>
</dbReference>
<dbReference type="GeneID" id="80452766"/>
<gene>
    <name evidence="6" type="ORF">AUMI_115710</name>
</gene>
<dbReference type="PANTHER" id="PTHR43353:SF5">
    <property type="entry name" value="SUCCINATE-SEMIALDEHYDE DEHYDROGENASE, MITOCHONDRIAL"/>
    <property type="match status" value="1"/>
</dbReference>
<dbReference type="KEGG" id="amin:AUMI_115710"/>
<dbReference type="InterPro" id="IPR016162">
    <property type="entry name" value="Ald_DH_N"/>
</dbReference>
<evidence type="ECO:0000256" key="4">
    <source>
        <dbReference type="RuleBase" id="RU003345"/>
    </source>
</evidence>
<feature type="domain" description="Aldehyde dehydrogenase" evidence="5">
    <location>
        <begin position="31"/>
        <end position="482"/>
    </location>
</feature>
<dbReference type="AlphaFoldDB" id="A0A173LZ16"/>
<sequence length="492" mass="52463">MSYFQPDADLLAASDKALASISTARLLPAAKTFDVIDPATEEVIGTLPDHTPADALTALAKADAAGKKWARTSPRLRSDTLHAVYAKLIENKDTLAYIISREMGKPLAEGYAEVQYSADYVRWFAEEALRAQGLYRDSPAGDATILVRRAPVGNAVLIAPWNFPMAMATRKIAPALAAGCACVVKPANLTPLTTVVVQDLMVQAGVPEDLVQVITTTDAPGFSSTLLADQRVRKISFTGSTPVGSTLMELAAKNIVKSSMELGGNAPLIVFDDADLDRAIEGAILAKMRNGGQTCVAANRMFIQEGIADAFVEGFTAKMAAFKLGNAMNKEVDLGPVIDDRAVQRLTHLVNDAVAKGATLRTGGKAPDHVGHYFEPTVLDNVPAHADITKTEIFGPVAAISRFTTQEEVIEKANDTEFGLAAFVFTENLDRAVNVAEALETGMVGINNGLLSNIAAPFGGVKASGTGREGGAEGLEEYQEIRYFTMKRRETF</sequence>